<comment type="caution">
    <text evidence="1">The sequence shown here is derived from an EMBL/GenBank/DDBJ whole genome shotgun (WGS) entry which is preliminary data.</text>
</comment>
<evidence type="ECO:0000313" key="1">
    <source>
        <dbReference type="EMBL" id="PWS27247.1"/>
    </source>
</evidence>
<keyword evidence="2" id="KW-1185">Reference proteome</keyword>
<dbReference type="Proteomes" id="UP000245379">
    <property type="component" value="Unassembled WGS sequence"/>
</dbReference>
<evidence type="ECO:0000313" key="2">
    <source>
        <dbReference type="Proteomes" id="UP000245379"/>
    </source>
</evidence>
<dbReference type="AlphaFoldDB" id="A0A317EM54"/>
<organism evidence="1 2">
    <name type="scientific">Pedobacter yonginense</name>
    <dbReference type="NCBI Taxonomy" id="651869"/>
    <lineage>
        <taxon>Bacteria</taxon>
        <taxon>Pseudomonadati</taxon>
        <taxon>Bacteroidota</taxon>
        <taxon>Sphingobacteriia</taxon>
        <taxon>Sphingobacteriales</taxon>
        <taxon>Sphingobacteriaceae</taxon>
        <taxon>Pedobacter</taxon>
    </lineage>
</organism>
<sequence>MIIRNLLKATFFTCIACIALGSCKKDSKPSLSEEVKTYEKLPDNISPEEFKVVKQYYSKIIGVDTGRIIFNVSDKTFSIPQTQIKDEYQQIKLSYETYTKYHKE</sequence>
<name>A0A317EM54_9SPHI</name>
<gene>
    <name evidence="1" type="ORF">DHW03_14755</name>
</gene>
<dbReference type="PROSITE" id="PS51257">
    <property type="entry name" value="PROKAR_LIPOPROTEIN"/>
    <property type="match status" value="1"/>
</dbReference>
<reference evidence="1 2" key="1">
    <citation type="submission" date="2018-05" db="EMBL/GenBank/DDBJ databases">
        <title>Pedobacter paludis sp. nov., isolated from wetland soil.</title>
        <authorList>
            <person name="Zhang Y."/>
            <person name="Wang G."/>
        </authorList>
    </citation>
    <scope>NUCLEOTIDE SEQUENCE [LARGE SCALE GENOMIC DNA]</scope>
    <source>
        <strain evidence="1 2">KCTC22721</strain>
    </source>
</reference>
<protein>
    <submittedName>
        <fullName evidence="1">Uncharacterized protein</fullName>
    </submittedName>
</protein>
<dbReference type="EMBL" id="QGNZ01000003">
    <property type="protein sequence ID" value="PWS27247.1"/>
    <property type="molecule type" value="Genomic_DNA"/>
</dbReference>
<dbReference type="RefSeq" id="WP_109926581.1">
    <property type="nucleotide sequence ID" value="NZ_QGNZ01000003.1"/>
</dbReference>
<accession>A0A317EM54</accession>
<proteinExistence type="predicted"/>